<evidence type="ECO:0000313" key="4">
    <source>
        <dbReference type="Proteomes" id="UP000198521"/>
    </source>
</evidence>
<dbReference type="OrthoDB" id="798298at2"/>
<dbReference type="STRING" id="1038014.SAMN04487910_1084"/>
<dbReference type="RefSeq" id="WP_091406423.1">
    <property type="nucleotide sequence ID" value="NZ_FOAB01000002.1"/>
</dbReference>
<dbReference type="Proteomes" id="UP000198521">
    <property type="component" value="Unassembled WGS sequence"/>
</dbReference>
<name>A0A1H7JSU9_AQUAM</name>
<dbReference type="Pfam" id="PF00534">
    <property type="entry name" value="Glycos_transf_1"/>
    <property type="match status" value="1"/>
</dbReference>
<dbReference type="Gene3D" id="3.40.50.2000">
    <property type="entry name" value="Glycogen Phosphorylase B"/>
    <property type="match status" value="2"/>
</dbReference>
<dbReference type="EMBL" id="FOAB01000002">
    <property type="protein sequence ID" value="SEK77406.1"/>
    <property type="molecule type" value="Genomic_DNA"/>
</dbReference>
<dbReference type="CDD" id="cd03823">
    <property type="entry name" value="GT4_ExpE7-like"/>
    <property type="match status" value="1"/>
</dbReference>
<dbReference type="InterPro" id="IPR050194">
    <property type="entry name" value="Glycosyltransferase_grp1"/>
</dbReference>
<protein>
    <submittedName>
        <fullName evidence="3">Glycosyltransferase involved in cell wall bisynthesis</fullName>
    </submittedName>
</protein>
<gene>
    <name evidence="3" type="ORF">SAMN04487910_1084</name>
</gene>
<dbReference type="InterPro" id="IPR001296">
    <property type="entry name" value="Glyco_trans_1"/>
</dbReference>
<dbReference type="SUPFAM" id="SSF53756">
    <property type="entry name" value="UDP-Glycosyltransferase/glycogen phosphorylase"/>
    <property type="match status" value="1"/>
</dbReference>
<organism evidence="3 4">
    <name type="scientific">Aquimarina amphilecti</name>
    <dbReference type="NCBI Taxonomy" id="1038014"/>
    <lineage>
        <taxon>Bacteria</taxon>
        <taxon>Pseudomonadati</taxon>
        <taxon>Bacteroidota</taxon>
        <taxon>Flavobacteriia</taxon>
        <taxon>Flavobacteriales</taxon>
        <taxon>Flavobacteriaceae</taxon>
        <taxon>Aquimarina</taxon>
    </lineage>
</organism>
<sequence>MKVLIVNTLYEPYKVGGAEISVQSIAEGMVKNGIEVAVLTLGEKTEKTIINNVLVYRLKIENLFWPFNEINYSKIKKLKWHFSDIHNKKYDKNIDKIIDEFCPNVIHTNNLTGFSVAIWDIAKRRQIKIIHTLRDYYLQCPKTNKFKNDNCEKQCAECLFFSIMKKAKSQLVDSVVGISNFILEDHIDKGYFKYALKKVIYNGFDTKKEILSNSDFEKHTFLKFGFIGQINKAKGIEVLIRSLEELKDYDNWKLFIAGNVDPSYKDYLLSFLPDEKVEFMGYMKQDTFFDIINVLIVPSLWEEPFGRVVLEGLLSNVPVLGSKKGGIKEILTGNSKFTFNPFKEDLKSLLQSILENPEELNTFNIDINDFHKLYSLECMIDAYVKTYKELKK</sequence>
<dbReference type="PANTHER" id="PTHR45947">
    <property type="entry name" value="SULFOQUINOVOSYL TRANSFERASE SQD2"/>
    <property type="match status" value="1"/>
</dbReference>
<keyword evidence="3" id="KW-0808">Transferase</keyword>
<dbReference type="InterPro" id="IPR028098">
    <property type="entry name" value="Glyco_trans_4-like_N"/>
</dbReference>
<dbReference type="GO" id="GO:0016757">
    <property type="term" value="F:glycosyltransferase activity"/>
    <property type="evidence" value="ECO:0007669"/>
    <property type="project" value="InterPro"/>
</dbReference>
<accession>A0A1H7JSU9</accession>
<proteinExistence type="predicted"/>
<feature type="domain" description="Glycosyl transferase family 1" evidence="1">
    <location>
        <begin position="215"/>
        <end position="362"/>
    </location>
</feature>
<evidence type="ECO:0000259" key="1">
    <source>
        <dbReference type="Pfam" id="PF00534"/>
    </source>
</evidence>
<evidence type="ECO:0000259" key="2">
    <source>
        <dbReference type="Pfam" id="PF13439"/>
    </source>
</evidence>
<feature type="domain" description="Glycosyltransferase subfamily 4-like N-terminal" evidence="2">
    <location>
        <begin position="15"/>
        <end position="207"/>
    </location>
</feature>
<dbReference type="Pfam" id="PF13439">
    <property type="entry name" value="Glyco_transf_4"/>
    <property type="match status" value="1"/>
</dbReference>
<evidence type="ECO:0000313" key="3">
    <source>
        <dbReference type="EMBL" id="SEK77406.1"/>
    </source>
</evidence>
<reference evidence="3 4" key="1">
    <citation type="submission" date="2016-10" db="EMBL/GenBank/DDBJ databases">
        <authorList>
            <person name="de Groot N.N."/>
        </authorList>
    </citation>
    <scope>NUCLEOTIDE SEQUENCE [LARGE SCALE GENOMIC DNA]</scope>
    <source>
        <strain evidence="3 4">DSM 25232</strain>
    </source>
</reference>
<dbReference type="AlphaFoldDB" id="A0A1H7JSU9"/>
<keyword evidence="4" id="KW-1185">Reference proteome</keyword>
<dbReference type="PANTHER" id="PTHR45947:SF3">
    <property type="entry name" value="SULFOQUINOVOSYL TRANSFERASE SQD2"/>
    <property type="match status" value="1"/>
</dbReference>